<feature type="compositionally biased region" description="Low complexity" evidence="9">
    <location>
        <begin position="211"/>
        <end position="222"/>
    </location>
</feature>
<feature type="transmembrane region" description="Helical" evidence="8">
    <location>
        <begin position="428"/>
        <end position="451"/>
    </location>
</feature>
<dbReference type="InterPro" id="IPR035906">
    <property type="entry name" value="MetI-like_sf"/>
</dbReference>
<evidence type="ECO:0000313" key="12">
    <source>
        <dbReference type="EMBL" id="MFD0629885.1"/>
    </source>
</evidence>
<evidence type="ECO:0000256" key="4">
    <source>
        <dbReference type="ARBA" id="ARBA00022692"/>
    </source>
</evidence>
<feature type="signal peptide" evidence="10">
    <location>
        <begin position="1"/>
        <end position="22"/>
    </location>
</feature>
<evidence type="ECO:0000259" key="11">
    <source>
        <dbReference type="PROSITE" id="PS50928"/>
    </source>
</evidence>
<feature type="domain" description="ABC transmembrane type-1" evidence="11">
    <location>
        <begin position="380"/>
        <end position="587"/>
    </location>
</feature>
<evidence type="ECO:0000256" key="7">
    <source>
        <dbReference type="ARBA" id="ARBA00023136"/>
    </source>
</evidence>
<dbReference type="EMBL" id="JBHTGL010000010">
    <property type="protein sequence ID" value="MFD0629885.1"/>
    <property type="molecule type" value="Genomic_DNA"/>
</dbReference>
<dbReference type="InterPro" id="IPR001638">
    <property type="entry name" value="Solute-binding_3/MltF_N"/>
</dbReference>
<evidence type="ECO:0000256" key="8">
    <source>
        <dbReference type="RuleBase" id="RU363032"/>
    </source>
</evidence>
<sequence>MNRSRSLRCLAALAVVALSATACGRSGQGDAPSGAESQAASGRTAAELLPAEYRQKGVLRVATAVGYPPMEMYEPGTTRLTGVDPDLAKALAGRLKLKLELTNAAFDGLIPGLESGRFNLVMSSMTDSAQRRKAVDFVDYFRTGGVIMTKQGNPQGIKSLADLCGKTVVLAKGSSNLHIGEEQNAKCQEKMRISQSEDAPTGCCNWTVGARSRPSSTIPSPRCSRRRAARTRSCRSSTAPRPGALRPRRARADCATPSARPCRNSSTTAATRRSSTPGESATAPYPRPPSTTGSENGNEPPENTRYRSRRGPEVIPADGTPQEDELSLQVTKRPRPGRWLAVLAAALFAVWLAYTIIVNPNLHWDIVAKYQFDGVILKGLGVTIQLTLISMILGIAIGIVVAVMQLSDSPVLRLTAGAYTWFFRGTPLLVQLIFWFNLALLFPVISIGIPFDGPKLISWQSNQVITGFVAALLGLSINEGAYMAEIVRAGIQSVDPGQREAGASIGMSNRRILSRIILPQAMRVIIPPFGNQFISMLKTTSLVSVIAGADLMTVSQHLYLANFEVVALLLVASLWYLVLTTIATIGQHAVERRYSPGAAPVLRSRILANLLPGRTKKGAAA</sequence>
<dbReference type="PROSITE" id="PS51257">
    <property type="entry name" value="PROKAR_LIPOPROTEIN"/>
    <property type="match status" value="1"/>
</dbReference>
<dbReference type="Pfam" id="PF00497">
    <property type="entry name" value="SBP_bac_3"/>
    <property type="match status" value="1"/>
</dbReference>
<keyword evidence="2 8" id="KW-0813">Transport</keyword>
<dbReference type="SUPFAM" id="SSF161098">
    <property type="entry name" value="MetI-like"/>
    <property type="match status" value="1"/>
</dbReference>
<proteinExistence type="inferred from homology"/>
<evidence type="ECO:0000256" key="9">
    <source>
        <dbReference type="SAM" id="MobiDB-lite"/>
    </source>
</evidence>
<evidence type="ECO:0000256" key="3">
    <source>
        <dbReference type="ARBA" id="ARBA00022475"/>
    </source>
</evidence>
<dbReference type="PROSITE" id="PS50928">
    <property type="entry name" value="ABC_TM1"/>
    <property type="match status" value="1"/>
</dbReference>
<dbReference type="InterPro" id="IPR000515">
    <property type="entry name" value="MetI-like"/>
</dbReference>
<dbReference type="Gene3D" id="3.40.190.10">
    <property type="entry name" value="Periplasmic binding protein-like II"/>
    <property type="match status" value="2"/>
</dbReference>
<evidence type="ECO:0000256" key="10">
    <source>
        <dbReference type="SAM" id="SignalP"/>
    </source>
</evidence>
<dbReference type="Gene3D" id="1.10.3720.10">
    <property type="entry name" value="MetI-like"/>
    <property type="match status" value="1"/>
</dbReference>
<protein>
    <submittedName>
        <fullName evidence="12">ABC transporter substrate-binding protein/permease</fullName>
    </submittedName>
</protein>
<comment type="subcellular location">
    <subcellularLocation>
        <location evidence="1 8">Cell membrane</location>
        <topology evidence="1 8">Multi-pass membrane protein</topology>
    </subcellularLocation>
</comment>
<dbReference type="Pfam" id="PF00528">
    <property type="entry name" value="BPD_transp_1"/>
    <property type="match status" value="1"/>
</dbReference>
<evidence type="ECO:0000313" key="13">
    <source>
        <dbReference type="Proteomes" id="UP001596915"/>
    </source>
</evidence>
<dbReference type="SMART" id="SM00062">
    <property type="entry name" value="PBPb"/>
    <property type="match status" value="1"/>
</dbReference>
<keyword evidence="4 8" id="KW-0812">Transmembrane</keyword>
<accession>A0ABW2X993</accession>
<gene>
    <name evidence="12" type="ORF">ACFQ2K_52200</name>
</gene>
<dbReference type="SUPFAM" id="SSF53850">
    <property type="entry name" value="Periplasmic binding protein-like II"/>
    <property type="match status" value="1"/>
</dbReference>
<dbReference type="NCBIfam" id="TIGR01726">
    <property type="entry name" value="HEQRo_perm_3TM"/>
    <property type="match status" value="1"/>
</dbReference>
<reference evidence="13" key="1">
    <citation type="journal article" date="2019" name="Int. J. Syst. Evol. Microbiol.">
        <title>The Global Catalogue of Microorganisms (GCM) 10K type strain sequencing project: providing services to taxonomists for standard genome sequencing and annotation.</title>
        <authorList>
            <consortium name="The Broad Institute Genomics Platform"/>
            <consortium name="The Broad Institute Genome Sequencing Center for Infectious Disease"/>
            <person name="Wu L."/>
            <person name="Ma J."/>
        </authorList>
    </citation>
    <scope>NUCLEOTIDE SEQUENCE [LARGE SCALE GENOMIC DNA]</scope>
    <source>
        <strain evidence="13">JCM 12607</strain>
    </source>
</reference>
<comment type="similarity">
    <text evidence="8">Belongs to the binding-protein-dependent transport system permease family.</text>
</comment>
<keyword evidence="7 8" id="KW-0472">Membrane</keyword>
<feature type="transmembrane region" description="Helical" evidence="8">
    <location>
        <begin position="339"/>
        <end position="358"/>
    </location>
</feature>
<keyword evidence="13" id="KW-1185">Reference proteome</keyword>
<feature type="transmembrane region" description="Helical" evidence="8">
    <location>
        <begin position="379"/>
        <end position="404"/>
    </location>
</feature>
<keyword evidence="6 8" id="KW-1133">Transmembrane helix</keyword>
<dbReference type="Proteomes" id="UP001596915">
    <property type="component" value="Unassembled WGS sequence"/>
</dbReference>
<feature type="chain" id="PRO_5046596947" evidence="10">
    <location>
        <begin position="23"/>
        <end position="621"/>
    </location>
</feature>
<dbReference type="InterPro" id="IPR010065">
    <property type="entry name" value="AA_ABC_transptr_permease_3TM"/>
</dbReference>
<keyword evidence="3" id="KW-1003">Cell membrane</keyword>
<name>A0ABW2X993_9ACTN</name>
<feature type="compositionally biased region" description="Low complexity" evidence="9">
    <location>
        <begin position="234"/>
        <end position="245"/>
    </location>
</feature>
<feature type="compositionally biased region" description="Basic residues" evidence="9">
    <location>
        <begin position="223"/>
        <end position="233"/>
    </location>
</feature>
<dbReference type="PANTHER" id="PTHR30614">
    <property type="entry name" value="MEMBRANE COMPONENT OF AMINO ACID ABC TRANSPORTER"/>
    <property type="match status" value="1"/>
</dbReference>
<evidence type="ECO:0000256" key="5">
    <source>
        <dbReference type="ARBA" id="ARBA00022970"/>
    </source>
</evidence>
<feature type="transmembrane region" description="Helical" evidence="8">
    <location>
        <begin position="565"/>
        <end position="585"/>
    </location>
</feature>
<dbReference type="PANTHER" id="PTHR30614:SF0">
    <property type="entry name" value="L-CYSTINE TRANSPORT SYSTEM PERMEASE PROTEIN TCYL"/>
    <property type="match status" value="1"/>
</dbReference>
<comment type="caution">
    <text evidence="12">The sequence shown here is derived from an EMBL/GenBank/DDBJ whole genome shotgun (WGS) entry which is preliminary data.</text>
</comment>
<keyword evidence="10" id="KW-0732">Signal</keyword>
<dbReference type="CDD" id="cd06261">
    <property type="entry name" value="TM_PBP2"/>
    <property type="match status" value="1"/>
</dbReference>
<keyword evidence="5" id="KW-0029">Amino-acid transport</keyword>
<feature type="compositionally biased region" description="Low complexity" evidence="9">
    <location>
        <begin position="265"/>
        <end position="276"/>
    </location>
</feature>
<organism evidence="12 13">
    <name type="scientific">Streptomyces sanglieri</name>
    <dbReference type="NCBI Taxonomy" id="193460"/>
    <lineage>
        <taxon>Bacteria</taxon>
        <taxon>Bacillati</taxon>
        <taxon>Actinomycetota</taxon>
        <taxon>Actinomycetes</taxon>
        <taxon>Kitasatosporales</taxon>
        <taxon>Streptomycetaceae</taxon>
        <taxon>Streptomyces</taxon>
    </lineage>
</organism>
<feature type="region of interest" description="Disordered" evidence="9">
    <location>
        <begin position="206"/>
        <end position="330"/>
    </location>
</feature>
<evidence type="ECO:0000256" key="6">
    <source>
        <dbReference type="ARBA" id="ARBA00022989"/>
    </source>
</evidence>
<evidence type="ECO:0000256" key="1">
    <source>
        <dbReference type="ARBA" id="ARBA00004651"/>
    </source>
</evidence>
<evidence type="ECO:0000256" key="2">
    <source>
        <dbReference type="ARBA" id="ARBA00022448"/>
    </source>
</evidence>
<dbReference type="InterPro" id="IPR043429">
    <property type="entry name" value="ArtM/GltK/GlnP/TcyL/YhdX-like"/>
</dbReference>